<dbReference type="PANTHER" id="PTHR11439">
    <property type="entry name" value="GAG-POL-RELATED RETROTRANSPOSON"/>
    <property type="match status" value="1"/>
</dbReference>
<organism evidence="2 3">
    <name type="scientific">Mikania micrantha</name>
    <name type="common">bitter vine</name>
    <dbReference type="NCBI Taxonomy" id="192012"/>
    <lineage>
        <taxon>Eukaryota</taxon>
        <taxon>Viridiplantae</taxon>
        <taxon>Streptophyta</taxon>
        <taxon>Embryophyta</taxon>
        <taxon>Tracheophyta</taxon>
        <taxon>Spermatophyta</taxon>
        <taxon>Magnoliopsida</taxon>
        <taxon>eudicotyledons</taxon>
        <taxon>Gunneridae</taxon>
        <taxon>Pentapetalae</taxon>
        <taxon>asterids</taxon>
        <taxon>campanulids</taxon>
        <taxon>Asterales</taxon>
        <taxon>Asteraceae</taxon>
        <taxon>Asteroideae</taxon>
        <taxon>Heliantheae alliance</taxon>
        <taxon>Eupatorieae</taxon>
        <taxon>Mikania</taxon>
    </lineage>
</organism>
<dbReference type="EMBL" id="SZYD01000004">
    <property type="protein sequence ID" value="KAD6454688.1"/>
    <property type="molecule type" value="Genomic_DNA"/>
</dbReference>
<name>A0A5N6PJU5_9ASTR</name>
<evidence type="ECO:0000313" key="2">
    <source>
        <dbReference type="EMBL" id="KAD6454688.1"/>
    </source>
</evidence>
<dbReference type="OrthoDB" id="418757at2759"/>
<dbReference type="AlphaFoldDB" id="A0A5N6PJU5"/>
<dbReference type="CDD" id="cd09272">
    <property type="entry name" value="RNase_HI_RT_Ty1"/>
    <property type="match status" value="1"/>
</dbReference>
<feature type="region of interest" description="Disordered" evidence="1">
    <location>
        <begin position="1"/>
        <end position="32"/>
    </location>
</feature>
<dbReference type="PANTHER" id="PTHR11439:SF496">
    <property type="entry name" value="RNA-DIRECTED DNA POLYMERASE"/>
    <property type="match status" value="1"/>
</dbReference>
<evidence type="ECO:0000313" key="3">
    <source>
        <dbReference type="Proteomes" id="UP000326396"/>
    </source>
</evidence>
<gene>
    <name evidence="2" type="ORF">E3N88_09394</name>
</gene>
<reference evidence="2 3" key="1">
    <citation type="submission" date="2019-05" db="EMBL/GenBank/DDBJ databases">
        <title>Mikania micrantha, genome provides insights into the molecular mechanism of rapid growth.</title>
        <authorList>
            <person name="Liu B."/>
        </authorList>
    </citation>
    <scope>NUCLEOTIDE SEQUENCE [LARGE SCALE GENOMIC DNA]</scope>
    <source>
        <strain evidence="2">NLD-2019</strain>
        <tissue evidence="2">Leaf</tissue>
    </source>
</reference>
<evidence type="ECO:0000256" key="1">
    <source>
        <dbReference type="SAM" id="MobiDB-lite"/>
    </source>
</evidence>
<dbReference type="InterPro" id="IPR043502">
    <property type="entry name" value="DNA/RNA_pol_sf"/>
</dbReference>
<accession>A0A5N6PJU5</accession>
<dbReference type="SUPFAM" id="SSF56672">
    <property type="entry name" value="DNA/RNA polymerases"/>
    <property type="match status" value="1"/>
</dbReference>
<protein>
    <recommendedName>
        <fullName evidence="4">Reverse transcriptase Ty1/copia-type domain-containing protein</fullName>
    </recommendedName>
</protein>
<comment type="caution">
    <text evidence="2">The sequence shown here is derived from an EMBL/GenBank/DDBJ whole genome shotgun (WGS) entry which is preliminary data.</text>
</comment>
<proteinExistence type="predicted"/>
<sequence length="233" mass="26412">MQDSKRGILPMAHGTILSSSQSPKTNKEKKKMERVPYASAIGSIMYAMLCTRPDVSFALSITSRYQQNPGESHWAAMKNISKYLQRTKDMFLIYGGMKEELTVRCYTYASFQTDRDDSRSQSGYVFTLNGGAITWRSSKQSVVAQSTTESEYIAASEAAKEAAWMKKFMTDLGVVPSIRKPLEILCDNTGSIAQAKEPRSHHRSKHILRQFHYIREVVERGDIKIDKIHTDQN</sequence>
<evidence type="ECO:0008006" key="4">
    <source>
        <dbReference type="Google" id="ProtNLM"/>
    </source>
</evidence>
<keyword evidence="3" id="KW-1185">Reference proteome</keyword>
<dbReference type="Proteomes" id="UP000326396">
    <property type="component" value="Linkage Group LG12"/>
</dbReference>